<proteinExistence type="predicted"/>
<protein>
    <recommendedName>
        <fullName evidence="5">Mediator complex subunit 9</fullName>
    </recommendedName>
</protein>
<keyword evidence="2" id="KW-0472">Membrane</keyword>
<feature type="region of interest" description="Disordered" evidence="1">
    <location>
        <begin position="304"/>
        <end position="342"/>
    </location>
</feature>
<feature type="compositionally biased region" description="Low complexity" evidence="1">
    <location>
        <begin position="477"/>
        <end position="498"/>
    </location>
</feature>
<dbReference type="Proteomes" id="UP000218334">
    <property type="component" value="Unassembled WGS sequence"/>
</dbReference>
<reference evidence="4" key="1">
    <citation type="journal article" date="2017" name="Nat. Ecol. Evol.">
        <title>Genome expansion and lineage-specific genetic innovations in the forest pathogenic fungi Armillaria.</title>
        <authorList>
            <person name="Sipos G."/>
            <person name="Prasanna A.N."/>
            <person name="Walter M.C."/>
            <person name="O'Connor E."/>
            <person name="Balint B."/>
            <person name="Krizsan K."/>
            <person name="Kiss B."/>
            <person name="Hess J."/>
            <person name="Varga T."/>
            <person name="Slot J."/>
            <person name="Riley R."/>
            <person name="Boka B."/>
            <person name="Rigling D."/>
            <person name="Barry K."/>
            <person name="Lee J."/>
            <person name="Mihaltcheva S."/>
            <person name="LaButti K."/>
            <person name="Lipzen A."/>
            <person name="Waldron R."/>
            <person name="Moloney N.M."/>
            <person name="Sperisen C."/>
            <person name="Kredics L."/>
            <person name="Vagvoelgyi C."/>
            <person name="Patrignani A."/>
            <person name="Fitzpatrick D."/>
            <person name="Nagy I."/>
            <person name="Doyle S."/>
            <person name="Anderson J.B."/>
            <person name="Grigoriev I.V."/>
            <person name="Gueldener U."/>
            <person name="Muensterkoetter M."/>
            <person name="Nagy L.G."/>
        </authorList>
    </citation>
    <scope>NUCLEOTIDE SEQUENCE [LARGE SCALE GENOMIC DNA]</scope>
    <source>
        <strain evidence="4">28-4</strain>
    </source>
</reference>
<evidence type="ECO:0000313" key="4">
    <source>
        <dbReference type="Proteomes" id="UP000218334"/>
    </source>
</evidence>
<name>A0A2H3AWL5_9AGAR</name>
<accession>A0A2H3AWL5</accession>
<keyword evidence="2" id="KW-1133">Transmembrane helix</keyword>
<organism evidence="3 4">
    <name type="scientific">Armillaria solidipes</name>
    <dbReference type="NCBI Taxonomy" id="1076256"/>
    <lineage>
        <taxon>Eukaryota</taxon>
        <taxon>Fungi</taxon>
        <taxon>Dikarya</taxon>
        <taxon>Basidiomycota</taxon>
        <taxon>Agaricomycotina</taxon>
        <taxon>Agaricomycetes</taxon>
        <taxon>Agaricomycetidae</taxon>
        <taxon>Agaricales</taxon>
        <taxon>Marasmiineae</taxon>
        <taxon>Physalacriaceae</taxon>
        <taxon>Armillaria</taxon>
    </lineage>
</organism>
<dbReference type="AlphaFoldDB" id="A0A2H3AWL5"/>
<evidence type="ECO:0000313" key="3">
    <source>
        <dbReference type="EMBL" id="PBK61920.1"/>
    </source>
</evidence>
<feature type="region of interest" description="Disordered" evidence="1">
    <location>
        <begin position="215"/>
        <end position="260"/>
    </location>
</feature>
<dbReference type="EMBL" id="KZ293471">
    <property type="protein sequence ID" value="PBK61920.1"/>
    <property type="molecule type" value="Genomic_DNA"/>
</dbReference>
<keyword evidence="2" id="KW-0812">Transmembrane</keyword>
<evidence type="ECO:0000256" key="1">
    <source>
        <dbReference type="SAM" id="MobiDB-lite"/>
    </source>
</evidence>
<feature type="compositionally biased region" description="Low complexity" evidence="1">
    <location>
        <begin position="324"/>
        <end position="342"/>
    </location>
</feature>
<sequence>MSSSSVLPTSLYEGLLAKLVKILELTQKPEGTATPQAKQALLHATNDFKNSIAQAKDLAAELPGGELRIDEQDEVIEMLTQLRDRKRYDLDVCALEIIVKAEQAAARAIFCSNVGLVVIVSRNEHGSRLDGVDTQLSHGPNIPPQSRLRFSFLPTTITQAVTFYTSRLASITLVLIVLSERGGAVQWESPAAGDRFGPGDMIDGKWRADPPVVSPSFKLCGNSSPPQVSSQDSDDQASGDGDRGNCGETVWPTVQHGNGSDSVSLAVPNVTSDEVFYLLMMDNFGTKYRSPSFLLSPTSSATVQDAASTPAPLPNSNTAQAPFGASLPSAPPQAASPVGGAPVTSPAVSPASLPVSPTSILATRSPPPVAAFAVPLCCVGAILLVAAGLCVRHNRQLDRERVRDTEKLAVSRNSSFGSLRSYQSDVKSQGDMHHYGSAMPVPLFMPVEMPRERTRQTPYFVPPMYYHESRRKHHYSRSTSSRSSMRSDSSHSSHSRSSIMPPSRKNSDRTYLPSISASPLVVDLEERDGHHGASVTDDVLSEYMQSSPLPPDCLLPAPQKLHIRKEATDLSEGRKRYTRMDSIDLYDAVQNTLRRSHNT</sequence>
<feature type="transmembrane region" description="Helical" evidence="2">
    <location>
        <begin position="369"/>
        <end position="391"/>
    </location>
</feature>
<gene>
    <name evidence="3" type="ORF">ARMSODRAFT_981116</name>
</gene>
<keyword evidence="4" id="KW-1185">Reference proteome</keyword>
<evidence type="ECO:0000256" key="2">
    <source>
        <dbReference type="SAM" id="Phobius"/>
    </source>
</evidence>
<feature type="region of interest" description="Disordered" evidence="1">
    <location>
        <begin position="471"/>
        <end position="512"/>
    </location>
</feature>
<evidence type="ECO:0008006" key="5">
    <source>
        <dbReference type="Google" id="ProtNLM"/>
    </source>
</evidence>